<dbReference type="Proteomes" id="UP000064189">
    <property type="component" value="Unassembled WGS sequence"/>
</dbReference>
<evidence type="ECO:0000256" key="1">
    <source>
        <dbReference type="SAM" id="MobiDB-lite"/>
    </source>
</evidence>
<sequence length="109" mass="12530">MQISSTTSSAYSRAGAGDSAYAIKELENRRTELQADIQEVYQTDDEAKEKEVKLKQLEQEMRQIERQLQQLQRSESREASKGEETSQKADDRLEISDAARLLYVQSKEE</sequence>
<dbReference type="RefSeq" id="WP_061143898.1">
    <property type="nucleotide sequence ID" value="NZ_LNNH01000046.1"/>
</dbReference>
<name>A0A125QR64_9BACI</name>
<reference evidence="2 3" key="1">
    <citation type="submission" date="2015-11" db="EMBL/GenBank/DDBJ databases">
        <title>Genome Sequence of Bacillus simplex strain VanAntwerpen2.</title>
        <authorList>
            <person name="Couger M.B."/>
        </authorList>
    </citation>
    <scope>NUCLEOTIDE SEQUENCE [LARGE SCALE GENOMIC DNA]</scope>
    <source>
        <strain evidence="2 3">VanAntwerpen02</strain>
    </source>
</reference>
<protein>
    <submittedName>
        <fullName evidence="2">Uncharacterized protein</fullName>
    </submittedName>
</protein>
<proteinExistence type="predicted"/>
<dbReference type="Pfam" id="PF14282">
    <property type="entry name" value="FlxA"/>
    <property type="match status" value="1"/>
</dbReference>
<evidence type="ECO:0000313" key="3">
    <source>
        <dbReference type="Proteomes" id="UP000064189"/>
    </source>
</evidence>
<gene>
    <name evidence="2" type="ORF">AS888_09430</name>
</gene>
<keyword evidence="3" id="KW-1185">Reference proteome</keyword>
<comment type="caution">
    <text evidence="2">The sequence shown here is derived from an EMBL/GenBank/DDBJ whole genome shotgun (WGS) entry which is preliminary data.</text>
</comment>
<dbReference type="InterPro" id="IPR025577">
    <property type="entry name" value="FlxA"/>
</dbReference>
<dbReference type="AlphaFoldDB" id="A0A125QR64"/>
<feature type="region of interest" description="Disordered" evidence="1">
    <location>
        <begin position="65"/>
        <end position="93"/>
    </location>
</feature>
<accession>A0A125QR64</accession>
<evidence type="ECO:0000313" key="2">
    <source>
        <dbReference type="EMBL" id="KWW12574.1"/>
    </source>
</evidence>
<organism evidence="2 3">
    <name type="scientific">Peribacillus simplex</name>
    <dbReference type="NCBI Taxonomy" id="1478"/>
    <lineage>
        <taxon>Bacteria</taxon>
        <taxon>Bacillati</taxon>
        <taxon>Bacillota</taxon>
        <taxon>Bacilli</taxon>
        <taxon>Bacillales</taxon>
        <taxon>Bacillaceae</taxon>
        <taxon>Peribacillus</taxon>
    </lineage>
</organism>
<dbReference type="EMBL" id="LNNH01000046">
    <property type="protein sequence ID" value="KWW12574.1"/>
    <property type="molecule type" value="Genomic_DNA"/>
</dbReference>
<feature type="compositionally biased region" description="Basic and acidic residues" evidence="1">
    <location>
        <begin position="74"/>
        <end position="93"/>
    </location>
</feature>